<sequence>MAWPAYSPDLNPIENLWDALGRVVSSRFPPPATLIELEIALQEEWRLLNSAVVDHLIESMVTRCGFIAEFIVSPFFYENITPTGPETSSVTGGKYRHMLNSFVIPALQQRQCLREMIFMQDGAPPHVAVRVQQMLRQKFTTERVISRYFPTAWPPRSPDITPCDFWLWSYLKSKVYQGVVQDLATSKDNISRTVREIPADILLSTVVHTMHRMQYVVHKNGSHIEPHSNAK</sequence>
<dbReference type="Gene3D" id="3.30.420.10">
    <property type="entry name" value="Ribonuclease H-like superfamily/Ribonuclease H"/>
    <property type="match status" value="2"/>
</dbReference>
<reference evidence="1 2" key="1">
    <citation type="submission" date="2013-11" db="EMBL/GenBank/DDBJ databases">
        <title>Genome sequencing of Stegodyphus mimosarum.</title>
        <authorList>
            <person name="Bechsgaard J."/>
        </authorList>
    </citation>
    <scope>NUCLEOTIDE SEQUENCE [LARGE SCALE GENOMIC DNA]</scope>
</reference>
<dbReference type="PANTHER" id="PTHR47326:SF1">
    <property type="entry name" value="HTH PSQ-TYPE DOMAIN-CONTAINING PROTEIN"/>
    <property type="match status" value="1"/>
</dbReference>
<proteinExistence type="predicted"/>
<dbReference type="Proteomes" id="UP000054359">
    <property type="component" value="Unassembled WGS sequence"/>
</dbReference>
<protein>
    <recommendedName>
        <fullName evidence="3">Transposable element Tc3 transposase</fullName>
    </recommendedName>
</protein>
<name>A0A087U8R1_STEMI</name>
<dbReference type="GO" id="GO:0003676">
    <property type="term" value="F:nucleic acid binding"/>
    <property type="evidence" value="ECO:0007669"/>
    <property type="project" value="InterPro"/>
</dbReference>
<accession>A0A087U8R1</accession>
<evidence type="ECO:0000313" key="1">
    <source>
        <dbReference type="EMBL" id="KFM73750.1"/>
    </source>
</evidence>
<feature type="non-terminal residue" evidence="1">
    <location>
        <position position="231"/>
    </location>
</feature>
<organism evidence="1 2">
    <name type="scientific">Stegodyphus mimosarum</name>
    <name type="common">African social velvet spider</name>
    <dbReference type="NCBI Taxonomy" id="407821"/>
    <lineage>
        <taxon>Eukaryota</taxon>
        <taxon>Metazoa</taxon>
        <taxon>Ecdysozoa</taxon>
        <taxon>Arthropoda</taxon>
        <taxon>Chelicerata</taxon>
        <taxon>Arachnida</taxon>
        <taxon>Araneae</taxon>
        <taxon>Araneomorphae</taxon>
        <taxon>Entelegynae</taxon>
        <taxon>Eresoidea</taxon>
        <taxon>Eresidae</taxon>
        <taxon>Stegodyphus</taxon>
    </lineage>
</organism>
<gene>
    <name evidence="1" type="ORF">X975_08779</name>
</gene>
<dbReference type="EMBL" id="KK118743">
    <property type="protein sequence ID" value="KFM73750.1"/>
    <property type="molecule type" value="Genomic_DNA"/>
</dbReference>
<keyword evidence="2" id="KW-1185">Reference proteome</keyword>
<dbReference type="InterPro" id="IPR036397">
    <property type="entry name" value="RNaseH_sf"/>
</dbReference>
<dbReference type="PANTHER" id="PTHR47326">
    <property type="entry name" value="TRANSPOSABLE ELEMENT TC3 TRANSPOSASE-LIKE PROTEIN"/>
    <property type="match status" value="1"/>
</dbReference>
<dbReference type="AlphaFoldDB" id="A0A087U8R1"/>
<evidence type="ECO:0000313" key="2">
    <source>
        <dbReference type="Proteomes" id="UP000054359"/>
    </source>
</evidence>
<evidence type="ECO:0008006" key="3">
    <source>
        <dbReference type="Google" id="ProtNLM"/>
    </source>
</evidence>
<dbReference type="OrthoDB" id="6436543at2759"/>